<dbReference type="InterPro" id="IPR036273">
    <property type="entry name" value="CRAL/TRIO_N_dom_sf"/>
</dbReference>
<evidence type="ECO:0000313" key="3">
    <source>
        <dbReference type="Proteomes" id="UP000887116"/>
    </source>
</evidence>
<organism evidence="2 3">
    <name type="scientific">Trichonephila clavata</name>
    <name type="common">Joro spider</name>
    <name type="synonym">Nephila clavata</name>
    <dbReference type="NCBI Taxonomy" id="2740835"/>
    <lineage>
        <taxon>Eukaryota</taxon>
        <taxon>Metazoa</taxon>
        <taxon>Ecdysozoa</taxon>
        <taxon>Arthropoda</taxon>
        <taxon>Chelicerata</taxon>
        <taxon>Arachnida</taxon>
        <taxon>Araneae</taxon>
        <taxon>Araneomorphae</taxon>
        <taxon>Entelegynae</taxon>
        <taxon>Araneoidea</taxon>
        <taxon>Nephilidae</taxon>
        <taxon>Trichonephila</taxon>
    </lineage>
</organism>
<dbReference type="SMART" id="SM01100">
    <property type="entry name" value="CRAL_TRIO_N"/>
    <property type="match status" value="1"/>
</dbReference>
<reference evidence="2" key="1">
    <citation type="submission" date="2020-07" db="EMBL/GenBank/DDBJ databases">
        <title>Multicomponent nature underlies the extraordinary mechanical properties of spider dragline silk.</title>
        <authorList>
            <person name="Kono N."/>
            <person name="Nakamura H."/>
            <person name="Mori M."/>
            <person name="Yoshida Y."/>
            <person name="Ohtoshi R."/>
            <person name="Malay A.D."/>
            <person name="Moran D.A.P."/>
            <person name="Tomita M."/>
            <person name="Numata K."/>
            <person name="Arakawa K."/>
        </authorList>
    </citation>
    <scope>NUCLEOTIDE SEQUENCE</scope>
</reference>
<dbReference type="Gene3D" id="1.10.8.20">
    <property type="entry name" value="N-terminal domain of phosphatidylinositol transfer protein sec14p"/>
    <property type="match status" value="1"/>
</dbReference>
<evidence type="ECO:0000313" key="2">
    <source>
        <dbReference type="EMBL" id="GFQ64270.1"/>
    </source>
</evidence>
<protein>
    <recommendedName>
        <fullName evidence="1">CRAL/TRIO N-terminal domain-containing protein</fullName>
    </recommendedName>
</protein>
<dbReference type="EMBL" id="BMAO01019982">
    <property type="protein sequence ID" value="GFQ64270.1"/>
    <property type="molecule type" value="Genomic_DNA"/>
</dbReference>
<keyword evidence="3" id="KW-1185">Reference proteome</keyword>
<dbReference type="Proteomes" id="UP000887116">
    <property type="component" value="Unassembled WGS sequence"/>
</dbReference>
<accession>A0A8X6EWQ6</accession>
<dbReference type="GO" id="GO:1902936">
    <property type="term" value="F:phosphatidylinositol bisphosphate binding"/>
    <property type="evidence" value="ECO:0007669"/>
    <property type="project" value="TreeGrafter"/>
</dbReference>
<dbReference type="PANTHER" id="PTHR10174">
    <property type="entry name" value="ALPHA-TOCOPHEROL TRANSFER PROTEIN-RELATED"/>
    <property type="match status" value="1"/>
</dbReference>
<dbReference type="InterPro" id="IPR011074">
    <property type="entry name" value="CRAL/TRIO_N_dom"/>
</dbReference>
<feature type="domain" description="CRAL/TRIO N-terminal" evidence="1">
    <location>
        <begin position="56"/>
        <end position="81"/>
    </location>
</feature>
<comment type="caution">
    <text evidence="2">The sequence shown here is derived from an EMBL/GenBank/DDBJ whole genome shotgun (WGS) entry which is preliminary data.</text>
</comment>
<dbReference type="SUPFAM" id="SSF46938">
    <property type="entry name" value="CRAL/TRIO N-terminal domain"/>
    <property type="match status" value="1"/>
</dbReference>
<sequence>MPTSSQFIRYDGTDLAPSALKEIQTRIGETEHAKKKGLDTLTKKLKELEDIEPCLDKHFLLKFLRVESFDSSRAFERIKRYYGMQEDVIKIFCGNSISIPAVRSSEYFWALPYRNENNSAVAVARMGKKGIIYLPF</sequence>
<dbReference type="AlphaFoldDB" id="A0A8X6EWQ6"/>
<dbReference type="PANTHER" id="PTHR10174:SF130">
    <property type="entry name" value="ALPHA-TOCOPHEROL TRANSFER PROTEIN-LIKE"/>
    <property type="match status" value="1"/>
</dbReference>
<gene>
    <name evidence="2" type="primary">AVEN_213324_1</name>
    <name evidence="2" type="ORF">TNCT_446301</name>
</gene>
<proteinExistence type="predicted"/>
<dbReference type="OrthoDB" id="6504704at2759"/>
<evidence type="ECO:0000259" key="1">
    <source>
        <dbReference type="SMART" id="SM01100"/>
    </source>
</evidence>
<dbReference type="GO" id="GO:0016020">
    <property type="term" value="C:membrane"/>
    <property type="evidence" value="ECO:0007669"/>
    <property type="project" value="TreeGrafter"/>
</dbReference>
<name>A0A8X6EWQ6_TRICU</name>